<evidence type="ECO:0000256" key="4">
    <source>
        <dbReference type="ARBA" id="ARBA00023136"/>
    </source>
</evidence>
<feature type="transmembrane region" description="Helical" evidence="5">
    <location>
        <begin position="251"/>
        <end position="272"/>
    </location>
</feature>
<gene>
    <name evidence="7" type="ORF">BMF94_1001</name>
</gene>
<dbReference type="PANTHER" id="PTHR21324:SF2">
    <property type="entry name" value="EG:22E5.9 PROTEIN"/>
    <property type="match status" value="1"/>
</dbReference>
<proteinExistence type="predicted"/>
<dbReference type="GO" id="GO:0012505">
    <property type="term" value="C:endomembrane system"/>
    <property type="evidence" value="ECO:0007669"/>
    <property type="project" value="UniProtKB-SubCell"/>
</dbReference>
<evidence type="ECO:0000256" key="2">
    <source>
        <dbReference type="ARBA" id="ARBA00022692"/>
    </source>
</evidence>
<feature type="domain" description="CWH43-like N-terminal" evidence="6">
    <location>
        <begin position="47"/>
        <end position="273"/>
    </location>
</feature>
<dbReference type="AlphaFoldDB" id="A0A2S5BGL0"/>
<feature type="transmembrane region" description="Helical" evidence="5">
    <location>
        <begin position="48"/>
        <end position="67"/>
    </location>
</feature>
<dbReference type="Proteomes" id="UP000237144">
    <property type="component" value="Unassembled WGS sequence"/>
</dbReference>
<keyword evidence="8" id="KW-1185">Reference proteome</keyword>
<evidence type="ECO:0000256" key="5">
    <source>
        <dbReference type="SAM" id="Phobius"/>
    </source>
</evidence>
<evidence type="ECO:0000313" key="7">
    <source>
        <dbReference type="EMBL" id="POY75918.1"/>
    </source>
</evidence>
<dbReference type="PANTHER" id="PTHR21324">
    <property type="entry name" value="FASTING-INDUCIBLE INTEGRAL MEMBRANE PROTEIN TM6P1-RELATED"/>
    <property type="match status" value="1"/>
</dbReference>
<evidence type="ECO:0000256" key="1">
    <source>
        <dbReference type="ARBA" id="ARBA00004127"/>
    </source>
</evidence>
<dbReference type="Pfam" id="PF10277">
    <property type="entry name" value="Frag1"/>
    <property type="match status" value="1"/>
</dbReference>
<comment type="subcellular location">
    <subcellularLocation>
        <location evidence="1">Endomembrane system</location>
        <topology evidence="1">Multi-pass membrane protein</topology>
    </subcellularLocation>
</comment>
<organism evidence="7 8">
    <name type="scientific">Rhodotorula taiwanensis</name>
    <dbReference type="NCBI Taxonomy" id="741276"/>
    <lineage>
        <taxon>Eukaryota</taxon>
        <taxon>Fungi</taxon>
        <taxon>Dikarya</taxon>
        <taxon>Basidiomycota</taxon>
        <taxon>Pucciniomycotina</taxon>
        <taxon>Microbotryomycetes</taxon>
        <taxon>Sporidiobolales</taxon>
        <taxon>Sporidiobolaceae</taxon>
        <taxon>Rhodotorula</taxon>
    </lineage>
</organism>
<feature type="transmembrane region" description="Helical" evidence="5">
    <location>
        <begin position="166"/>
        <end position="187"/>
    </location>
</feature>
<comment type="caution">
    <text evidence="7">The sequence shown here is derived from an EMBL/GenBank/DDBJ whole genome shotgun (WGS) entry which is preliminary data.</text>
</comment>
<dbReference type="EMBL" id="PJQD01000009">
    <property type="protein sequence ID" value="POY75918.1"/>
    <property type="molecule type" value="Genomic_DNA"/>
</dbReference>
<keyword evidence="3 5" id="KW-1133">Transmembrane helix</keyword>
<feature type="transmembrane region" description="Helical" evidence="5">
    <location>
        <begin position="133"/>
        <end position="154"/>
    </location>
</feature>
<reference evidence="7 8" key="1">
    <citation type="journal article" date="2018" name="Front. Microbiol.">
        <title>Prospects for Fungal Bioremediation of Acidic Radioactive Waste Sites: Characterization and Genome Sequence of Rhodotorula taiwanensis MD1149.</title>
        <authorList>
            <person name="Tkavc R."/>
            <person name="Matrosova V.Y."/>
            <person name="Grichenko O.E."/>
            <person name="Gostincar C."/>
            <person name="Volpe R.P."/>
            <person name="Klimenkova P."/>
            <person name="Gaidamakova E.K."/>
            <person name="Zhou C.E."/>
            <person name="Stewart B.J."/>
            <person name="Lyman M.G."/>
            <person name="Malfatti S.A."/>
            <person name="Rubinfeld B."/>
            <person name="Courtot M."/>
            <person name="Singh J."/>
            <person name="Dalgard C.L."/>
            <person name="Hamilton T."/>
            <person name="Frey K.G."/>
            <person name="Gunde-Cimerman N."/>
            <person name="Dugan L."/>
            <person name="Daly M.J."/>
        </authorList>
    </citation>
    <scope>NUCLEOTIDE SEQUENCE [LARGE SCALE GENOMIC DNA]</scope>
    <source>
        <strain evidence="7 8">MD1149</strain>
    </source>
</reference>
<evidence type="ECO:0000256" key="3">
    <source>
        <dbReference type="ARBA" id="ARBA00022989"/>
    </source>
</evidence>
<name>A0A2S5BGL0_9BASI</name>
<accession>A0A2S5BGL0</accession>
<evidence type="ECO:0000313" key="8">
    <source>
        <dbReference type="Proteomes" id="UP000237144"/>
    </source>
</evidence>
<feature type="transmembrane region" description="Helical" evidence="5">
    <location>
        <begin position="207"/>
        <end position="229"/>
    </location>
</feature>
<dbReference type="OrthoDB" id="10032492at2759"/>
<feature type="transmembrane region" description="Helical" evidence="5">
    <location>
        <begin position="96"/>
        <end position="113"/>
    </location>
</feature>
<protein>
    <recommendedName>
        <fullName evidence="6">CWH43-like N-terminal domain-containing protein</fullName>
    </recommendedName>
</protein>
<sequence length="348" mass="37467">MYAPSSSMRPRTSVKSGLPAWDADEVRDAVRDVSAPSVSLFVTIMVRVLPLVATASWLATLTALLILSGDDNGRAYFSAYGAVPYISDAAYGHPKIFLWGSCATAAFFVASLVTERILRAHRVLAEVTDARTLWHVVAIADVWAGALAAIALLGMAGYDLVHYPQAYAALATCAVIFLSLSGLLQTVEVTRLWHEHPDRRDLEAGCFTKWTLITLISACGMVIVCLHVQCDRDLFAAPTASCYRVLTGKAILQWTIAYAVGAFLATMIIDLWPVHRHTLRTAPTMHVGRFGLIHGMWMPHAASTSSASQTYVPVPPRCGVLRFPPKYAGSGGAPDCGVQVVPLARASG</sequence>
<dbReference type="InterPro" id="IPR050911">
    <property type="entry name" value="DRAM/TMEM150_Autophagy_Mod"/>
</dbReference>
<dbReference type="InterPro" id="IPR019402">
    <property type="entry name" value="CWH43_N"/>
</dbReference>
<keyword evidence="4 5" id="KW-0472">Membrane</keyword>
<evidence type="ECO:0000259" key="6">
    <source>
        <dbReference type="Pfam" id="PF10277"/>
    </source>
</evidence>
<keyword evidence="2 5" id="KW-0812">Transmembrane</keyword>
<dbReference type="GO" id="GO:0005886">
    <property type="term" value="C:plasma membrane"/>
    <property type="evidence" value="ECO:0007669"/>
    <property type="project" value="TreeGrafter"/>
</dbReference>